<dbReference type="PROSITE" id="PS50053">
    <property type="entry name" value="UBIQUITIN_2"/>
    <property type="match status" value="1"/>
</dbReference>
<reference evidence="3 4" key="1">
    <citation type="submission" date="2020-06" db="EMBL/GenBank/DDBJ databases">
        <authorList>
            <person name="Li R."/>
            <person name="Bekaert M."/>
        </authorList>
    </citation>
    <scope>NUCLEOTIDE SEQUENCE [LARGE SCALE GENOMIC DNA]</scope>
    <source>
        <strain evidence="4">wild</strain>
    </source>
</reference>
<dbReference type="InterPro" id="IPR029071">
    <property type="entry name" value="Ubiquitin-like_domsf"/>
</dbReference>
<feature type="domain" description="Ubiquitin-like" evidence="2">
    <location>
        <begin position="1"/>
        <end position="52"/>
    </location>
</feature>
<dbReference type="AlphaFoldDB" id="A0A6J8EGQ9"/>
<dbReference type="InterPro" id="IPR000626">
    <property type="entry name" value="Ubiquitin-like_dom"/>
</dbReference>
<evidence type="ECO:0000313" key="3">
    <source>
        <dbReference type="EMBL" id="CAC5418291.1"/>
    </source>
</evidence>
<dbReference type="SMART" id="SM00213">
    <property type="entry name" value="UBQ"/>
    <property type="match status" value="1"/>
</dbReference>
<keyword evidence="4" id="KW-1185">Reference proteome</keyword>
<name>A0A6J8EGQ9_MYTCO</name>
<protein>
    <recommendedName>
        <fullName evidence="2">Ubiquitin-like domain-containing protein</fullName>
    </recommendedName>
</protein>
<proteinExistence type="predicted"/>
<dbReference type="Pfam" id="PF00240">
    <property type="entry name" value="ubiquitin"/>
    <property type="match status" value="1"/>
</dbReference>
<feature type="region of interest" description="Disordered" evidence="1">
    <location>
        <begin position="56"/>
        <end position="86"/>
    </location>
</feature>
<organism evidence="3 4">
    <name type="scientific">Mytilus coruscus</name>
    <name type="common">Sea mussel</name>
    <dbReference type="NCBI Taxonomy" id="42192"/>
    <lineage>
        <taxon>Eukaryota</taxon>
        <taxon>Metazoa</taxon>
        <taxon>Spiralia</taxon>
        <taxon>Lophotrochozoa</taxon>
        <taxon>Mollusca</taxon>
        <taxon>Bivalvia</taxon>
        <taxon>Autobranchia</taxon>
        <taxon>Pteriomorphia</taxon>
        <taxon>Mytilida</taxon>
        <taxon>Mytiloidea</taxon>
        <taxon>Mytilidae</taxon>
        <taxon>Mytilinae</taxon>
        <taxon>Mytilus</taxon>
    </lineage>
</organism>
<feature type="compositionally biased region" description="Basic residues" evidence="1">
    <location>
        <begin position="56"/>
        <end position="70"/>
    </location>
</feature>
<sequence length="224" mass="25340">MHIFVKILKGTESKVTVSASHTVADVKQILWMQTSMSVDEQNLVYKGKTLADLPKKKCSTKGRQKKKHNSSKSNTSSSDVKGPDDINIPAREWINDGGNEDGITFWRCPWLDIQDDTECKERGKSDEVADSDWYRVCAGNFDPEFQDFVPIGRCLEVNGSIYVAFREGDYSATTGHITYHGTIRSTKCLLLTDILSFKECAMYRHTLKKTLERETHKPPVSQVN</sequence>
<accession>A0A6J8EGQ9</accession>
<dbReference type="EMBL" id="CACVKT020008908">
    <property type="protein sequence ID" value="CAC5418291.1"/>
    <property type="molecule type" value="Genomic_DNA"/>
</dbReference>
<dbReference type="OrthoDB" id="6122039at2759"/>
<evidence type="ECO:0000259" key="2">
    <source>
        <dbReference type="PROSITE" id="PS50053"/>
    </source>
</evidence>
<evidence type="ECO:0000256" key="1">
    <source>
        <dbReference type="SAM" id="MobiDB-lite"/>
    </source>
</evidence>
<dbReference type="SUPFAM" id="SSF54236">
    <property type="entry name" value="Ubiquitin-like"/>
    <property type="match status" value="1"/>
</dbReference>
<gene>
    <name evidence="3" type="ORF">MCOR_50737</name>
</gene>
<dbReference type="Gene3D" id="3.10.20.90">
    <property type="entry name" value="Phosphatidylinositol 3-kinase Catalytic Subunit, Chain A, domain 1"/>
    <property type="match status" value="1"/>
</dbReference>
<evidence type="ECO:0000313" key="4">
    <source>
        <dbReference type="Proteomes" id="UP000507470"/>
    </source>
</evidence>
<dbReference type="Proteomes" id="UP000507470">
    <property type="component" value="Unassembled WGS sequence"/>
</dbReference>